<name>A0A6C0D5L9_9ZZZZ</name>
<sequence length="57" mass="6802">MPFLQNDQIVKYIEVSFVAPLLMKKGYDYKDEIIISIGVIIFFRNLYSLLYKKCICY</sequence>
<evidence type="ECO:0000256" key="1">
    <source>
        <dbReference type="SAM" id="Phobius"/>
    </source>
</evidence>
<protein>
    <submittedName>
        <fullName evidence="2">Uncharacterized protein</fullName>
    </submittedName>
</protein>
<dbReference type="EMBL" id="MN739541">
    <property type="protein sequence ID" value="QHT12118.1"/>
    <property type="molecule type" value="Genomic_DNA"/>
</dbReference>
<proteinExistence type="predicted"/>
<dbReference type="AlphaFoldDB" id="A0A6C0D5L9"/>
<reference evidence="2" key="1">
    <citation type="journal article" date="2020" name="Nature">
        <title>Giant virus diversity and host interactions through global metagenomics.</title>
        <authorList>
            <person name="Schulz F."/>
            <person name="Roux S."/>
            <person name="Paez-Espino D."/>
            <person name="Jungbluth S."/>
            <person name="Walsh D.A."/>
            <person name="Denef V.J."/>
            <person name="McMahon K.D."/>
            <person name="Konstantinidis K.T."/>
            <person name="Eloe-Fadrosh E.A."/>
            <person name="Kyrpides N.C."/>
            <person name="Woyke T."/>
        </authorList>
    </citation>
    <scope>NUCLEOTIDE SEQUENCE</scope>
    <source>
        <strain evidence="2">GVMAG-M-3300023174-129</strain>
    </source>
</reference>
<accession>A0A6C0D5L9</accession>
<keyword evidence="1" id="KW-0812">Transmembrane</keyword>
<feature type="transmembrane region" description="Helical" evidence="1">
    <location>
        <begin position="33"/>
        <end position="51"/>
    </location>
</feature>
<evidence type="ECO:0000313" key="2">
    <source>
        <dbReference type="EMBL" id="QHT12118.1"/>
    </source>
</evidence>
<keyword evidence="1" id="KW-1133">Transmembrane helix</keyword>
<keyword evidence="1" id="KW-0472">Membrane</keyword>
<organism evidence="2">
    <name type="scientific">viral metagenome</name>
    <dbReference type="NCBI Taxonomy" id="1070528"/>
    <lineage>
        <taxon>unclassified sequences</taxon>
        <taxon>metagenomes</taxon>
        <taxon>organismal metagenomes</taxon>
    </lineage>
</organism>